<evidence type="ECO:0000313" key="4">
    <source>
        <dbReference type="Proteomes" id="UP000234181"/>
    </source>
</evidence>
<evidence type="ECO:0000313" key="3">
    <source>
        <dbReference type="Proteomes" id="UP000234166"/>
    </source>
</evidence>
<keyword evidence="4" id="KW-1185">Reference proteome</keyword>
<evidence type="ECO:0000313" key="1">
    <source>
        <dbReference type="EMBL" id="SON79424.1"/>
    </source>
</evidence>
<gene>
    <name evidence="1" type="ORF">XAP6984_310074</name>
    <name evidence="2" type="ORF">XAP7430_260072</name>
</gene>
<dbReference type="EMBL" id="OCYT01000086">
    <property type="protein sequence ID" value="SON79424.1"/>
    <property type="molecule type" value="Genomic_DNA"/>
</dbReference>
<organism evidence="2 3">
    <name type="scientific">Xanthomonas campestris pv. phaseoli</name>
    <dbReference type="NCBI Taxonomy" id="317013"/>
    <lineage>
        <taxon>Bacteria</taxon>
        <taxon>Pseudomonadati</taxon>
        <taxon>Pseudomonadota</taxon>
        <taxon>Gammaproteobacteria</taxon>
        <taxon>Lysobacterales</taxon>
        <taxon>Lysobacteraceae</taxon>
        <taxon>Xanthomonas</taxon>
    </lineage>
</organism>
<accession>A0AB38DYZ9</accession>
<evidence type="ECO:0000313" key="2">
    <source>
        <dbReference type="EMBL" id="SON86403.1"/>
    </source>
</evidence>
<dbReference type="AlphaFoldDB" id="A0AB38DYZ9"/>
<dbReference type="Proteomes" id="UP000234181">
    <property type="component" value="Unassembled WGS sequence"/>
</dbReference>
<reference evidence="3 4" key="1">
    <citation type="submission" date="2017-10" db="EMBL/GenBank/DDBJ databases">
        <authorList>
            <person name="Regsiter A."/>
            <person name="William W."/>
        </authorList>
    </citation>
    <scope>NUCLEOTIDE SEQUENCE [LARGE SCALE GENOMIC DNA]</scope>
    <source>
        <strain evidence="1 4">CFBP6984</strain>
        <strain evidence="2 3">CFBP7430</strain>
    </source>
</reference>
<dbReference type="Proteomes" id="UP000234166">
    <property type="component" value="Unassembled WGS sequence"/>
</dbReference>
<name>A0AB38DYZ9_XANCH</name>
<proteinExistence type="predicted"/>
<dbReference type="EMBL" id="OCYS01000079">
    <property type="protein sequence ID" value="SON86403.1"/>
    <property type="molecule type" value="Genomic_DNA"/>
</dbReference>
<protein>
    <submittedName>
        <fullName evidence="2">Uncharacterized protein</fullName>
    </submittedName>
</protein>
<comment type="caution">
    <text evidence="2">The sequence shown here is derived from an EMBL/GenBank/DDBJ whole genome shotgun (WGS) entry which is preliminary data.</text>
</comment>
<sequence>MAFALADAANGRHDGTPIGARIARRRIGCCRRIRAASWPRCGCSACRALAWAALRSFDGIGPLVELAHCCLKRDREWIVRPAERIGRDSALTANRCL</sequence>